<evidence type="ECO:0000313" key="5">
    <source>
        <dbReference type="Proteomes" id="UP000005824"/>
    </source>
</evidence>
<gene>
    <name evidence="4" type="ORF">CfE428DRAFT_1049</name>
</gene>
<dbReference type="Pfam" id="PF07883">
    <property type="entry name" value="Cupin_2"/>
    <property type="match status" value="1"/>
</dbReference>
<dbReference type="InterPro" id="IPR014710">
    <property type="entry name" value="RmlC-like_jellyroll"/>
</dbReference>
<sequence>MQKVNTNAMPDDPWSSPKGKFAGISKEVSVALGRKPLSMDLNERHPFDVEILRLKPGMTPYPYHSHAAQWEFYHVISGKGTVRHQDGTTPIEAGDAFVFKPGEPHQLTNNGSEDLVIYVIADNPVGESVHYPDSQKWAVRSPERRLLRSMESQDYYDGEE</sequence>
<feature type="domain" description="Cupin type-2" evidence="3">
    <location>
        <begin position="52"/>
        <end position="120"/>
    </location>
</feature>
<dbReference type="InParanoid" id="B4CWL1"/>
<dbReference type="EMBL" id="ABVL01000002">
    <property type="protein sequence ID" value="EDY21803.1"/>
    <property type="molecule type" value="Genomic_DNA"/>
</dbReference>
<dbReference type="SUPFAM" id="SSF51182">
    <property type="entry name" value="RmlC-like cupins"/>
    <property type="match status" value="1"/>
</dbReference>
<name>B4CWL1_9BACT</name>
<keyword evidence="1" id="KW-0479">Metal-binding</keyword>
<protein>
    <submittedName>
        <fullName evidence="4">Cupin 2 conserved barrel domain protein</fullName>
    </submittedName>
</protein>
<evidence type="ECO:0000256" key="1">
    <source>
        <dbReference type="ARBA" id="ARBA00022723"/>
    </source>
</evidence>
<dbReference type="PANTHER" id="PTHR35848">
    <property type="entry name" value="OXALATE-BINDING PROTEIN"/>
    <property type="match status" value="1"/>
</dbReference>
<evidence type="ECO:0000313" key="4">
    <source>
        <dbReference type="EMBL" id="EDY21803.1"/>
    </source>
</evidence>
<comment type="caution">
    <text evidence="4">The sequence shown here is derived from an EMBL/GenBank/DDBJ whole genome shotgun (WGS) entry which is preliminary data.</text>
</comment>
<dbReference type="AlphaFoldDB" id="B4CWL1"/>
<dbReference type="InterPro" id="IPR013096">
    <property type="entry name" value="Cupin_2"/>
</dbReference>
<dbReference type="eggNOG" id="COG3837">
    <property type="taxonomic scope" value="Bacteria"/>
</dbReference>
<dbReference type="GO" id="GO:0046872">
    <property type="term" value="F:metal ion binding"/>
    <property type="evidence" value="ECO:0007669"/>
    <property type="project" value="UniProtKB-KW"/>
</dbReference>
<dbReference type="InterPro" id="IPR011051">
    <property type="entry name" value="RmlC_Cupin_sf"/>
</dbReference>
<dbReference type="Gene3D" id="2.60.120.10">
    <property type="entry name" value="Jelly Rolls"/>
    <property type="match status" value="1"/>
</dbReference>
<reference evidence="4 5" key="1">
    <citation type="journal article" date="2011" name="J. Bacteriol.">
        <title>Genome sequence of Chthoniobacter flavus Ellin428, an aerobic heterotrophic soil bacterium.</title>
        <authorList>
            <person name="Kant R."/>
            <person name="van Passel M.W."/>
            <person name="Palva A."/>
            <person name="Lucas S."/>
            <person name="Lapidus A."/>
            <person name="Glavina Del Rio T."/>
            <person name="Dalin E."/>
            <person name="Tice H."/>
            <person name="Bruce D."/>
            <person name="Goodwin L."/>
            <person name="Pitluck S."/>
            <person name="Larimer F.W."/>
            <person name="Land M.L."/>
            <person name="Hauser L."/>
            <person name="Sangwan P."/>
            <person name="de Vos W.M."/>
            <person name="Janssen P.H."/>
            <person name="Smidt H."/>
        </authorList>
    </citation>
    <scope>NUCLEOTIDE SEQUENCE [LARGE SCALE GENOMIC DNA]</scope>
    <source>
        <strain evidence="4 5">Ellin428</strain>
    </source>
</reference>
<dbReference type="STRING" id="497964.CfE428DRAFT_1049"/>
<organism evidence="4 5">
    <name type="scientific">Chthoniobacter flavus Ellin428</name>
    <dbReference type="NCBI Taxonomy" id="497964"/>
    <lineage>
        <taxon>Bacteria</taxon>
        <taxon>Pseudomonadati</taxon>
        <taxon>Verrucomicrobiota</taxon>
        <taxon>Spartobacteria</taxon>
        <taxon>Chthoniobacterales</taxon>
        <taxon>Chthoniobacteraceae</taxon>
        <taxon>Chthoniobacter</taxon>
    </lineage>
</organism>
<dbReference type="Proteomes" id="UP000005824">
    <property type="component" value="Unassembled WGS sequence"/>
</dbReference>
<evidence type="ECO:0000256" key="2">
    <source>
        <dbReference type="SAM" id="MobiDB-lite"/>
    </source>
</evidence>
<keyword evidence="5" id="KW-1185">Reference proteome</keyword>
<feature type="region of interest" description="Disordered" evidence="2">
    <location>
        <begin position="1"/>
        <end position="21"/>
    </location>
</feature>
<accession>B4CWL1</accession>
<evidence type="ECO:0000259" key="3">
    <source>
        <dbReference type="Pfam" id="PF07883"/>
    </source>
</evidence>
<proteinExistence type="predicted"/>
<dbReference type="InterPro" id="IPR051610">
    <property type="entry name" value="GPI/OXD"/>
</dbReference>